<feature type="region of interest" description="Disordered" evidence="3">
    <location>
        <begin position="86"/>
        <end position="154"/>
    </location>
</feature>
<dbReference type="Pfam" id="PF25555">
    <property type="entry name" value="RAB3A-like_C"/>
    <property type="match status" value="1"/>
</dbReference>
<dbReference type="InterPro" id="IPR040351">
    <property type="entry name" value="RAB3IL/RAB3IP/Sec2"/>
</dbReference>
<gene>
    <name evidence="5" type="ORF">COEREDRAFT_79879</name>
</gene>
<evidence type="ECO:0000256" key="2">
    <source>
        <dbReference type="SAM" id="Coils"/>
    </source>
</evidence>
<feature type="coiled-coil region" evidence="2">
    <location>
        <begin position="298"/>
        <end position="346"/>
    </location>
</feature>
<dbReference type="EMBL" id="KZ303490">
    <property type="protein sequence ID" value="PIA18404.1"/>
    <property type="molecule type" value="Genomic_DNA"/>
</dbReference>
<feature type="compositionally biased region" description="Basic and acidic residues" evidence="3">
    <location>
        <begin position="721"/>
        <end position="737"/>
    </location>
</feature>
<protein>
    <recommendedName>
        <fullName evidence="4">GDP/GTP exchange factor Sec2 N-terminal domain-containing protein</fullName>
    </recommendedName>
</protein>
<dbReference type="GO" id="GO:0051286">
    <property type="term" value="C:cell tip"/>
    <property type="evidence" value="ECO:0007669"/>
    <property type="project" value="TreeGrafter"/>
</dbReference>
<feature type="region of interest" description="Disordered" evidence="3">
    <location>
        <begin position="18"/>
        <end position="55"/>
    </location>
</feature>
<evidence type="ECO:0000256" key="1">
    <source>
        <dbReference type="ARBA" id="ARBA00023054"/>
    </source>
</evidence>
<dbReference type="Gene3D" id="6.10.140.910">
    <property type="match status" value="1"/>
</dbReference>
<feature type="coiled-coil region" evidence="2">
    <location>
        <begin position="185"/>
        <end position="254"/>
    </location>
</feature>
<dbReference type="GO" id="GO:0070319">
    <property type="term" value="C:Golgi to plasma membrane transport vesicle"/>
    <property type="evidence" value="ECO:0007669"/>
    <property type="project" value="TreeGrafter"/>
</dbReference>
<dbReference type="Pfam" id="PF06428">
    <property type="entry name" value="Sec2p"/>
    <property type="match status" value="1"/>
</dbReference>
<dbReference type="PANTHER" id="PTHR14430">
    <property type="entry name" value="RABIN3-RELATED"/>
    <property type="match status" value="1"/>
</dbReference>
<organism evidence="5 6">
    <name type="scientific">Coemansia reversa (strain ATCC 12441 / NRRL 1564)</name>
    <dbReference type="NCBI Taxonomy" id="763665"/>
    <lineage>
        <taxon>Eukaryota</taxon>
        <taxon>Fungi</taxon>
        <taxon>Fungi incertae sedis</taxon>
        <taxon>Zoopagomycota</taxon>
        <taxon>Kickxellomycotina</taxon>
        <taxon>Kickxellomycetes</taxon>
        <taxon>Kickxellales</taxon>
        <taxon>Kickxellaceae</taxon>
        <taxon>Coemansia</taxon>
    </lineage>
</organism>
<feature type="compositionally biased region" description="Low complexity" evidence="3">
    <location>
        <begin position="103"/>
        <end position="118"/>
    </location>
</feature>
<feature type="compositionally biased region" description="Polar residues" evidence="3">
    <location>
        <begin position="738"/>
        <end position="750"/>
    </location>
</feature>
<dbReference type="PANTHER" id="PTHR14430:SF0">
    <property type="entry name" value="SEC2P DOMAIN-CONTAINING PROTEIN"/>
    <property type="match status" value="1"/>
</dbReference>
<evidence type="ECO:0000313" key="6">
    <source>
        <dbReference type="Proteomes" id="UP000242474"/>
    </source>
</evidence>
<dbReference type="CDD" id="cd21044">
    <property type="entry name" value="Rab11BD_RAB3IP_like"/>
    <property type="match status" value="1"/>
</dbReference>
<name>A0A2G5BHA0_COERN</name>
<feature type="domain" description="GDP/GTP exchange factor Sec2 N-terminal" evidence="4">
    <location>
        <begin position="205"/>
        <end position="337"/>
    </location>
</feature>
<dbReference type="SUPFAM" id="SSF144284">
    <property type="entry name" value="Sec2 N-terminal region"/>
    <property type="match status" value="1"/>
</dbReference>
<dbReference type="InterPro" id="IPR009449">
    <property type="entry name" value="Sec2_N"/>
</dbReference>
<sequence length="783" mass="84808">MTTPGFIPYPVNIAALSSERKMSKNTSPATPTVNGSSNGNHSRTHSPTSRALGGTTESATVQGLDMLYERLSSASLSLKGLSPTFPSENSQYPGPLTAPATFSKASSNGGDSSSKTGSPRLAVATAGIDTRPSSHKGTENSSRVPNQDTKARNPDECDPECACQQVLLAASPGACGVCGGRPHTLSKLNDERLRALDDLEIATQRINELAHEKVRHVDYIADLETRVAEQAKKIDQQRDNIAGLKNDLSAMNDKFVDQVNMTAEIAHSRELVEAELEDLTQKLFTEANTMVAAEKKGRADAEKTATHLRNVITDLETRLSGETMQSQELKERIEKMSAEYDDLLLKRTMVSSRRGSIGSHLSDMAGGDSASLRREGSIVSSGAMAGSHGDAFRLAVHSAAIMTGTKAYPTSPSASSHIRLDDQLVAEFKDFAVHTQSQRYTNYMTMPYMKSVVSADVEPCLRFGPQPRISSRNILDSIASNRIQIEEMTPQIAAEMRRLQQSSDRSNANRHAMLWERLSGTVASNPYGCQACGRECDKCTYRFRMGYRPDSEWIQIDTICRDRLVAVCEFYGFVRYLRQGIFSSRSTMELYMETIRLRLSMFYASIGAYGYAIDLDPSLAEAPPFLRNPNSSIRHPDSPTTLSHGAPGPHTSPLTEPYINSSRAASAANVAIWQDTARTPSNLAIDASDAVNRLRSRSQETSALPSSVPGISVPPPVALSSDERNGNTDHSDQKSGVDEQQSSTLPSSATVDAAADAEPELAKEDDKAPNNGAIDTISSSSPT</sequence>
<dbReference type="Proteomes" id="UP000242474">
    <property type="component" value="Unassembled WGS sequence"/>
</dbReference>
<dbReference type="GO" id="GO:0006887">
    <property type="term" value="P:exocytosis"/>
    <property type="evidence" value="ECO:0007669"/>
    <property type="project" value="TreeGrafter"/>
</dbReference>
<evidence type="ECO:0000256" key="3">
    <source>
        <dbReference type="SAM" id="MobiDB-lite"/>
    </source>
</evidence>
<dbReference type="OrthoDB" id="5560525at2759"/>
<accession>A0A2G5BHA0</accession>
<feature type="compositionally biased region" description="Polar residues" evidence="3">
    <location>
        <begin position="628"/>
        <end position="643"/>
    </location>
</feature>
<evidence type="ECO:0000313" key="5">
    <source>
        <dbReference type="EMBL" id="PIA18404.1"/>
    </source>
</evidence>
<keyword evidence="6" id="KW-1185">Reference proteome</keyword>
<evidence type="ECO:0000259" key="4">
    <source>
        <dbReference type="Pfam" id="PF06428"/>
    </source>
</evidence>
<feature type="compositionally biased region" description="Polar residues" evidence="3">
    <location>
        <begin position="139"/>
        <end position="148"/>
    </location>
</feature>
<dbReference type="GO" id="GO:0005085">
    <property type="term" value="F:guanyl-nucleotide exchange factor activity"/>
    <property type="evidence" value="ECO:0007669"/>
    <property type="project" value="InterPro"/>
</dbReference>
<dbReference type="AlphaFoldDB" id="A0A2G5BHA0"/>
<feature type="region of interest" description="Disordered" evidence="3">
    <location>
        <begin position="696"/>
        <end position="783"/>
    </location>
</feature>
<feature type="region of interest" description="Disordered" evidence="3">
    <location>
        <begin position="626"/>
        <end position="657"/>
    </location>
</feature>
<proteinExistence type="predicted"/>
<reference evidence="5 6" key="1">
    <citation type="journal article" date="2015" name="Genome Biol. Evol.">
        <title>Phylogenomic analyses indicate that early fungi evolved digesting cell walls of algal ancestors of land plants.</title>
        <authorList>
            <person name="Chang Y."/>
            <person name="Wang S."/>
            <person name="Sekimoto S."/>
            <person name="Aerts A.L."/>
            <person name="Choi C."/>
            <person name="Clum A."/>
            <person name="LaButti K.M."/>
            <person name="Lindquist E.A."/>
            <person name="Yee Ngan C."/>
            <person name="Ohm R.A."/>
            <person name="Salamov A.A."/>
            <person name="Grigoriev I.V."/>
            <person name="Spatafora J.W."/>
            <person name="Berbee M.L."/>
        </authorList>
    </citation>
    <scope>NUCLEOTIDE SEQUENCE [LARGE SCALE GENOMIC DNA]</scope>
    <source>
        <strain evidence="5 6">NRRL 1564</strain>
    </source>
</reference>
<dbReference type="STRING" id="763665.A0A2G5BHA0"/>
<keyword evidence="1 2" id="KW-0175">Coiled coil</keyword>
<feature type="compositionally biased region" description="Polar residues" evidence="3">
    <location>
        <begin position="24"/>
        <end position="55"/>
    </location>
</feature>